<dbReference type="PANTHER" id="PTHR43788">
    <property type="entry name" value="DNA2/NAM7 HELICASE FAMILY MEMBER"/>
    <property type="match status" value="1"/>
</dbReference>
<evidence type="ECO:0000256" key="5">
    <source>
        <dbReference type="SAM" id="Coils"/>
    </source>
</evidence>
<evidence type="ECO:0000256" key="2">
    <source>
        <dbReference type="ARBA" id="ARBA00022801"/>
    </source>
</evidence>
<keyword evidence="4 7" id="KW-0067">ATP-binding</keyword>
<dbReference type="EMBL" id="CP147403">
    <property type="protein sequence ID" value="WXB87010.1"/>
    <property type="molecule type" value="Genomic_DNA"/>
</dbReference>
<organism evidence="7 8">
    <name type="scientific">Metabacillus rhizosphaerae</name>
    <dbReference type="NCBI Taxonomy" id="3117747"/>
    <lineage>
        <taxon>Bacteria</taxon>
        <taxon>Bacillati</taxon>
        <taxon>Bacillota</taxon>
        <taxon>Bacilli</taxon>
        <taxon>Bacillales</taxon>
        <taxon>Bacillaceae</taxon>
        <taxon>Metabacillus</taxon>
    </lineage>
</organism>
<dbReference type="SUPFAM" id="SSF52540">
    <property type="entry name" value="P-loop containing nucleoside triphosphate hydrolases"/>
    <property type="match status" value="1"/>
</dbReference>
<dbReference type="Gene3D" id="3.40.50.300">
    <property type="entry name" value="P-loop containing nucleotide triphosphate hydrolases"/>
    <property type="match status" value="3"/>
</dbReference>
<reference evidence="7 8" key="1">
    <citation type="submission" date="2024-02" db="EMBL/GenBank/DDBJ databases">
        <title>Seven novel Bacillus-like species.</title>
        <authorList>
            <person name="Liu G."/>
        </authorList>
    </citation>
    <scope>NUCLEOTIDE SEQUENCE [LARGE SCALE GENOMIC DNA]</scope>
    <source>
        <strain evidence="7 8">FJAT-53654</strain>
    </source>
</reference>
<accession>A0ABZ2MNY6</accession>
<name>A0ABZ2MNY6_9BACI</name>
<sequence length="1021" mass="118471">MTMKNVLKAWYLLEAIAPGQIQGSGNEIEGHKFTDGKERLQINPLSFDEYPWDTIIPSNSNEYMTVFRYYIDCYPQYELVKAFRNYFKSDEEIINKEHTRYFSFTFEVNNEGKFVSGSLFIPYLHFILKVMESQKKIKYDDLLEEYRLLMEDMELNAQAILKDGINKEAIEKFKIKFHEKFKTPSTKVTNYFATILQNKKEESEKFNWVSFYLDDLEQILFKGPNSTLKQFIEGKEMKLQIDENSEVIEEILQPKNLTLGRWPSPVTHRLSLMQQVAVNQIINENEKITSVNGPPGTGKTTLLKDVFAELLVQRAIVMTKYNNPKEAFNTIGKVSIPGKEDKVYTYNVHEIARDLTQFSMVVASSNNGAVENISKDLPKLSEVIRQNDDKYDQVYKAEAEELRYYTEISRKVIQTEEPTWGLFSAALGRSSNIISVSKAFNGVDKQKFKESLNPKSLSLIDYLNEDAQDIDENSWLGAVQEFNKLRQRIEQKKEKLQRFAILAKNFDESISKKVELTERLNVLKVKNEQLIVKTKSFERQRLLTIEQLDSLPKPSILRRILKYIFVSSNKEEEALRKQLKQLNKKQEAVEKQKLQLNIEKENLTKELEKLQSDCEQFEKEKSFYEEQNLVLPTKEYWKKENYNNRQQEVFWQTDELNFERGLLFLKAIKLHKLFLINNSKSIKSALVVFSNRRILNLNKKKDRQYLRNMWNIIHLITPVISTTFASFSSMYRGIGEDFISYLLIDEAGQASPQQAVGALWRSKKAIVVGDPIQIEPVVTLDSTILYDIRQAFEIDDKYIGLSASVQNLADLANPIGTLKGRDENQRIGIPLWVHRRCRNPMFTIANKIAYDEKMVLAKEKTKEGTGYWYNCTGIAIQNQYVKEQGKFVASQLVELFEIKGELSNVFVITPFTAIRREVKKEVEAALKPYKIPKLKEWIKKSIGTVHTFQGKEADIVYFIAGTDLETDGAANWSCAKPNLLNVAATRAKEEFYVIGDLERFSRKNYYNEIVRSFSTFGKVNN</sequence>
<dbReference type="GO" id="GO:0005524">
    <property type="term" value="F:ATP binding"/>
    <property type="evidence" value="ECO:0007669"/>
    <property type="project" value="UniProtKB-KW"/>
</dbReference>
<evidence type="ECO:0000313" key="7">
    <source>
        <dbReference type="EMBL" id="WXB87010.1"/>
    </source>
</evidence>
<dbReference type="InterPro" id="IPR050534">
    <property type="entry name" value="Coronavir_polyprotein_1ab"/>
</dbReference>
<dbReference type="PANTHER" id="PTHR43788:SF8">
    <property type="entry name" value="DNA-BINDING PROTEIN SMUBP-2"/>
    <property type="match status" value="1"/>
</dbReference>
<keyword evidence="3" id="KW-0347">Helicase</keyword>
<evidence type="ECO:0000313" key="8">
    <source>
        <dbReference type="Proteomes" id="UP001368328"/>
    </source>
</evidence>
<feature type="coiled-coil region" evidence="5">
    <location>
        <begin position="565"/>
        <end position="627"/>
    </location>
</feature>
<keyword evidence="1" id="KW-0547">Nucleotide-binding</keyword>
<dbReference type="RefSeq" id="WP_338786281.1">
    <property type="nucleotide sequence ID" value="NZ_CP147403.1"/>
</dbReference>
<proteinExistence type="predicted"/>
<feature type="coiled-coil region" evidence="5">
    <location>
        <begin position="479"/>
        <end position="533"/>
    </location>
</feature>
<dbReference type="InterPro" id="IPR027417">
    <property type="entry name" value="P-loop_NTPase"/>
</dbReference>
<keyword evidence="2" id="KW-0378">Hydrolase</keyword>
<evidence type="ECO:0000259" key="6">
    <source>
        <dbReference type="Pfam" id="PF13087"/>
    </source>
</evidence>
<dbReference type="InterPro" id="IPR041679">
    <property type="entry name" value="DNA2/NAM7-like_C"/>
</dbReference>
<dbReference type="Proteomes" id="UP001368328">
    <property type="component" value="Chromosome"/>
</dbReference>
<evidence type="ECO:0000256" key="3">
    <source>
        <dbReference type="ARBA" id="ARBA00022806"/>
    </source>
</evidence>
<feature type="domain" description="DNA2/NAM7 helicase-like C-terminal" evidence="6">
    <location>
        <begin position="881"/>
        <end position="996"/>
    </location>
</feature>
<dbReference type="Pfam" id="PF13087">
    <property type="entry name" value="AAA_12"/>
    <property type="match status" value="1"/>
</dbReference>
<evidence type="ECO:0000256" key="4">
    <source>
        <dbReference type="ARBA" id="ARBA00022840"/>
    </source>
</evidence>
<gene>
    <name evidence="7" type="ORF">WCV66_17365</name>
</gene>
<protein>
    <submittedName>
        <fullName evidence="7">ATP-binding protein</fullName>
    </submittedName>
</protein>
<keyword evidence="5" id="KW-0175">Coiled coil</keyword>
<evidence type="ECO:0000256" key="1">
    <source>
        <dbReference type="ARBA" id="ARBA00022741"/>
    </source>
</evidence>
<keyword evidence="8" id="KW-1185">Reference proteome</keyword>